<name>A0A8R1EDK5_CAEJA</name>
<dbReference type="EnsemblMetazoa" id="CJA32808.1">
    <property type="protein sequence ID" value="CJA32808.1"/>
    <property type="gene ID" value="WBGene00208655"/>
</dbReference>
<keyword evidence="2" id="KW-1185">Reference proteome</keyword>
<dbReference type="AlphaFoldDB" id="A0A8R1EDK5"/>
<reference evidence="1" key="2">
    <citation type="submission" date="2022-06" db="UniProtKB">
        <authorList>
            <consortium name="EnsemblMetazoa"/>
        </authorList>
    </citation>
    <scope>IDENTIFICATION</scope>
    <source>
        <strain evidence="1">DF5081</strain>
    </source>
</reference>
<dbReference type="Proteomes" id="UP000005237">
    <property type="component" value="Unassembled WGS sequence"/>
</dbReference>
<protein>
    <submittedName>
        <fullName evidence="1">Uncharacterized protein</fullName>
    </submittedName>
</protein>
<accession>A0A8R1EDK5</accession>
<proteinExistence type="predicted"/>
<reference evidence="2" key="1">
    <citation type="submission" date="2010-08" db="EMBL/GenBank/DDBJ databases">
        <authorList>
            <consortium name="Caenorhabditis japonica Sequencing Consortium"/>
            <person name="Wilson R.K."/>
        </authorList>
    </citation>
    <scope>NUCLEOTIDE SEQUENCE [LARGE SCALE GENOMIC DNA]</scope>
    <source>
        <strain evidence="2">DF5081</strain>
    </source>
</reference>
<sequence>MFFCLVRPGPGAQGRYPSTIGGPRSPTRTHNAMKRWQMDEACARMVSPRPVGRARMRWCDSLQKKYHYLMAKISKHTGQQSPRTEWLGKL</sequence>
<evidence type="ECO:0000313" key="2">
    <source>
        <dbReference type="Proteomes" id="UP000005237"/>
    </source>
</evidence>
<organism evidence="1 2">
    <name type="scientific">Caenorhabditis japonica</name>
    <dbReference type="NCBI Taxonomy" id="281687"/>
    <lineage>
        <taxon>Eukaryota</taxon>
        <taxon>Metazoa</taxon>
        <taxon>Ecdysozoa</taxon>
        <taxon>Nematoda</taxon>
        <taxon>Chromadorea</taxon>
        <taxon>Rhabditida</taxon>
        <taxon>Rhabditina</taxon>
        <taxon>Rhabditomorpha</taxon>
        <taxon>Rhabditoidea</taxon>
        <taxon>Rhabditidae</taxon>
        <taxon>Peloderinae</taxon>
        <taxon>Caenorhabditis</taxon>
    </lineage>
</organism>
<evidence type="ECO:0000313" key="1">
    <source>
        <dbReference type="EnsemblMetazoa" id="CJA32808.1"/>
    </source>
</evidence>